<evidence type="ECO:0000256" key="6">
    <source>
        <dbReference type="SAM" id="MobiDB-lite"/>
    </source>
</evidence>
<name>E3JDD7_PSEI1</name>
<feature type="region of interest" description="Disordered" evidence="6">
    <location>
        <begin position="296"/>
        <end position="316"/>
    </location>
</feature>
<keyword evidence="7" id="KW-1133">Transmembrane helix</keyword>
<evidence type="ECO:0000259" key="8">
    <source>
        <dbReference type="PROSITE" id="PS50011"/>
    </source>
</evidence>
<evidence type="ECO:0000313" key="9">
    <source>
        <dbReference type="EMBL" id="ADP83570.1"/>
    </source>
</evidence>
<dbReference type="GO" id="GO:0005524">
    <property type="term" value="F:ATP binding"/>
    <property type="evidence" value="ECO:0007669"/>
    <property type="project" value="UniProtKB-UniRule"/>
</dbReference>
<keyword evidence="7" id="KW-0472">Membrane</keyword>
<dbReference type="AlphaFoldDB" id="E3JDD7"/>
<dbReference type="PROSITE" id="PS50011">
    <property type="entry name" value="PROTEIN_KINASE_DOM"/>
    <property type="match status" value="1"/>
</dbReference>
<dbReference type="PANTHER" id="PTHR43289">
    <property type="entry name" value="MITOGEN-ACTIVATED PROTEIN KINASE KINASE KINASE 20-RELATED"/>
    <property type="match status" value="1"/>
</dbReference>
<evidence type="ECO:0000256" key="2">
    <source>
        <dbReference type="ARBA" id="ARBA00022741"/>
    </source>
</evidence>
<feature type="transmembrane region" description="Helical" evidence="7">
    <location>
        <begin position="423"/>
        <end position="444"/>
    </location>
</feature>
<dbReference type="InterPro" id="IPR000719">
    <property type="entry name" value="Prot_kinase_dom"/>
</dbReference>
<dbReference type="InterPro" id="IPR008271">
    <property type="entry name" value="Ser/Thr_kinase_AS"/>
</dbReference>
<proteinExistence type="predicted"/>
<dbReference type="PANTHER" id="PTHR43289:SF34">
    <property type="entry name" value="SERINE_THREONINE-PROTEIN KINASE YBDM-RELATED"/>
    <property type="match status" value="1"/>
</dbReference>
<evidence type="ECO:0000256" key="5">
    <source>
        <dbReference type="PROSITE-ProRule" id="PRU10141"/>
    </source>
</evidence>
<accession>E3JDD7</accession>
<keyword evidence="1" id="KW-0808">Transferase</keyword>
<dbReference type="PROSITE" id="PS00108">
    <property type="entry name" value="PROTEIN_KINASE_ST"/>
    <property type="match status" value="1"/>
</dbReference>
<dbReference type="InterPro" id="IPR011009">
    <property type="entry name" value="Kinase-like_dom_sf"/>
</dbReference>
<evidence type="ECO:0000313" key="10">
    <source>
        <dbReference type="Proteomes" id="UP000002484"/>
    </source>
</evidence>
<evidence type="ECO:0000256" key="4">
    <source>
        <dbReference type="ARBA" id="ARBA00022840"/>
    </source>
</evidence>
<dbReference type="InParanoid" id="E3JDD7"/>
<keyword evidence="9" id="KW-0723">Serine/threonine-protein kinase</keyword>
<protein>
    <submittedName>
        <fullName evidence="9">Serine/threonine protein kinase</fullName>
    </submittedName>
</protein>
<sequence length="568" mass="59781">MGHLRSLGPGDPATVGPYVLRALIGEGGMGRVFLARSPAGRSVAVKVVHPELADDPLFRRRFSREVTVARRVASAYTAPVLDADPDGPLPWLATLYVPGPSLREAVEQAGPLSPDACLTLGAGMLEAMGAVHLAGIAHRDLKPSNVLLAVDGPRLIDFGIARSAGQTALTRSGQVFGTAAYMSPEQAAGEEVGPASDVFSFAAVLIFAATGRDPFGPGDPAAVLFRVVHDEPDLDGVPGRLLDLIRPCLVKDPAGRPAVGRLLAGFAAHRGQAPLAWPPAVVRLVREREAEVASWPLPPVSAGPSASGPPAAGPGQGVLVATRVEPERPALPAPVLPAPAFPGPVVGSAVAVPSFPRAPVPGPRPPGLARTRIGPPDDDESFVFVGRRWSHLVTGIPVLLLALVALLAALACLAGSVNPAQTPSARTGSLCVGVALAFVVAACLRRGLWRLRLGIAPPRLAVTPGGLRADAGGRSYDIPWAQLRGAQIVRLGQRDVVAAWPTPQWTVRTPHVDRQTWWLPNDRYRCIWRNPAIRCDVLFDTRMLYPTSPHQVATAIGLQAHRHAGRRR</sequence>
<reference evidence="9 10" key="1">
    <citation type="submission" date="2010-10" db="EMBL/GenBank/DDBJ databases">
        <title>Complete sequence of Frankia sp. EuI1c.</title>
        <authorList>
            <consortium name="US DOE Joint Genome Institute"/>
            <person name="Lucas S."/>
            <person name="Copeland A."/>
            <person name="Lapidus A."/>
            <person name="Cheng J.-F."/>
            <person name="Bruce D."/>
            <person name="Goodwin L."/>
            <person name="Pitluck S."/>
            <person name="Chertkov O."/>
            <person name="Detter J.C."/>
            <person name="Han C."/>
            <person name="Tapia R."/>
            <person name="Land M."/>
            <person name="Hauser L."/>
            <person name="Jeffries C."/>
            <person name="Kyrpides N."/>
            <person name="Ivanova N."/>
            <person name="Mikhailova N."/>
            <person name="Beauchemin N."/>
            <person name="Sen A."/>
            <person name="Sur S.A."/>
            <person name="Gtari M."/>
            <person name="Wall L."/>
            <person name="Tisa L."/>
            <person name="Woyke T."/>
        </authorList>
    </citation>
    <scope>NUCLEOTIDE SEQUENCE [LARGE SCALE GENOMIC DNA]</scope>
    <source>
        <strain evidence="10">DSM 45817 / CECT 9037 / EuI1c</strain>
    </source>
</reference>
<keyword evidence="3 9" id="KW-0418">Kinase</keyword>
<gene>
    <name evidence="9" type="ordered locus">FraEuI1c_5585</name>
</gene>
<evidence type="ECO:0000256" key="3">
    <source>
        <dbReference type="ARBA" id="ARBA00022777"/>
    </source>
</evidence>
<dbReference type="EMBL" id="CP002299">
    <property type="protein sequence ID" value="ADP83570.1"/>
    <property type="molecule type" value="Genomic_DNA"/>
</dbReference>
<evidence type="ECO:0000256" key="1">
    <source>
        <dbReference type="ARBA" id="ARBA00022679"/>
    </source>
</evidence>
<dbReference type="Gene3D" id="3.30.200.20">
    <property type="entry name" value="Phosphorylase Kinase, domain 1"/>
    <property type="match status" value="1"/>
</dbReference>
<dbReference type="KEGG" id="fri:FraEuI1c_5585"/>
<dbReference type="HOGENOM" id="CLU_000288_135_1_11"/>
<dbReference type="STRING" id="298654.FraEuI1c_5585"/>
<keyword evidence="10" id="KW-1185">Reference proteome</keyword>
<dbReference type="Gene3D" id="1.10.510.10">
    <property type="entry name" value="Transferase(Phosphotransferase) domain 1"/>
    <property type="match status" value="1"/>
</dbReference>
<dbReference type="Proteomes" id="UP000002484">
    <property type="component" value="Chromosome"/>
</dbReference>
<dbReference type="PROSITE" id="PS00107">
    <property type="entry name" value="PROTEIN_KINASE_ATP"/>
    <property type="match status" value="1"/>
</dbReference>
<dbReference type="SMART" id="SM00220">
    <property type="entry name" value="S_TKc"/>
    <property type="match status" value="1"/>
</dbReference>
<dbReference type="CDD" id="cd14014">
    <property type="entry name" value="STKc_PknB_like"/>
    <property type="match status" value="1"/>
</dbReference>
<evidence type="ECO:0000256" key="7">
    <source>
        <dbReference type="SAM" id="Phobius"/>
    </source>
</evidence>
<keyword evidence="2 5" id="KW-0547">Nucleotide-binding</keyword>
<feature type="transmembrane region" description="Helical" evidence="7">
    <location>
        <begin position="396"/>
        <end position="417"/>
    </location>
</feature>
<dbReference type="SUPFAM" id="SSF56112">
    <property type="entry name" value="Protein kinase-like (PK-like)"/>
    <property type="match status" value="1"/>
</dbReference>
<dbReference type="InterPro" id="IPR017441">
    <property type="entry name" value="Protein_kinase_ATP_BS"/>
</dbReference>
<feature type="domain" description="Protein kinase" evidence="8">
    <location>
        <begin position="18"/>
        <end position="272"/>
    </location>
</feature>
<dbReference type="eggNOG" id="COG0515">
    <property type="taxonomic scope" value="Bacteria"/>
</dbReference>
<keyword evidence="7" id="KW-0812">Transmembrane</keyword>
<keyword evidence="4 5" id="KW-0067">ATP-binding</keyword>
<organism evidence="9 10">
    <name type="scientific">Pseudofrankia inefficax (strain DSM 45817 / CECT 9037 / DDB 130130 / EuI1c)</name>
    <name type="common">Frankia inefficax</name>
    <dbReference type="NCBI Taxonomy" id="298654"/>
    <lineage>
        <taxon>Bacteria</taxon>
        <taxon>Bacillati</taxon>
        <taxon>Actinomycetota</taxon>
        <taxon>Actinomycetes</taxon>
        <taxon>Frankiales</taxon>
        <taxon>Frankiaceae</taxon>
        <taxon>Pseudofrankia</taxon>
    </lineage>
</organism>
<dbReference type="Pfam" id="PF00069">
    <property type="entry name" value="Pkinase"/>
    <property type="match status" value="1"/>
</dbReference>
<feature type="binding site" evidence="5">
    <location>
        <position position="46"/>
    </location>
    <ligand>
        <name>ATP</name>
        <dbReference type="ChEBI" id="CHEBI:30616"/>
    </ligand>
</feature>
<dbReference type="GO" id="GO:0004674">
    <property type="term" value="F:protein serine/threonine kinase activity"/>
    <property type="evidence" value="ECO:0007669"/>
    <property type="project" value="UniProtKB-KW"/>
</dbReference>